<evidence type="ECO:0000256" key="2">
    <source>
        <dbReference type="ARBA" id="ARBA00022692"/>
    </source>
</evidence>
<evidence type="ECO:0000313" key="8">
    <source>
        <dbReference type="Proteomes" id="UP001291309"/>
    </source>
</evidence>
<dbReference type="PANTHER" id="PTHR43027">
    <property type="entry name" value="DOXORUBICIN RESISTANCE ABC TRANSPORTER PERMEASE PROTEIN DRRC-RELATED"/>
    <property type="match status" value="1"/>
</dbReference>
<evidence type="ECO:0000256" key="3">
    <source>
        <dbReference type="ARBA" id="ARBA00022989"/>
    </source>
</evidence>
<feature type="transmembrane region" description="Helical" evidence="5">
    <location>
        <begin position="151"/>
        <end position="174"/>
    </location>
</feature>
<comment type="subcellular location">
    <subcellularLocation>
        <location evidence="1">Membrane</location>
        <topology evidence="1">Multi-pass membrane protein</topology>
    </subcellularLocation>
</comment>
<dbReference type="Pfam" id="PF12698">
    <property type="entry name" value="ABC2_membrane_3"/>
    <property type="match status" value="1"/>
</dbReference>
<keyword evidence="8" id="KW-1185">Reference proteome</keyword>
<gene>
    <name evidence="7" type="ORF">SYV04_42535</name>
</gene>
<evidence type="ECO:0000256" key="5">
    <source>
        <dbReference type="SAM" id="Phobius"/>
    </source>
</evidence>
<dbReference type="Proteomes" id="UP001291309">
    <property type="component" value="Unassembled WGS sequence"/>
</dbReference>
<dbReference type="InterPro" id="IPR047817">
    <property type="entry name" value="ABC2_TM_bact-type"/>
</dbReference>
<dbReference type="PANTHER" id="PTHR43027:SF2">
    <property type="entry name" value="TRANSPORT PERMEASE PROTEIN"/>
    <property type="match status" value="1"/>
</dbReference>
<evidence type="ECO:0000313" key="7">
    <source>
        <dbReference type="EMBL" id="MDY7233142.1"/>
    </source>
</evidence>
<protein>
    <submittedName>
        <fullName evidence="7">ABC transporter permease</fullName>
    </submittedName>
</protein>
<feature type="transmembrane region" description="Helical" evidence="5">
    <location>
        <begin position="195"/>
        <end position="218"/>
    </location>
</feature>
<dbReference type="PROSITE" id="PS51012">
    <property type="entry name" value="ABC_TM2"/>
    <property type="match status" value="1"/>
</dbReference>
<feature type="transmembrane region" description="Helical" evidence="5">
    <location>
        <begin position="230"/>
        <end position="252"/>
    </location>
</feature>
<feature type="domain" description="ABC transmembrane type-2" evidence="6">
    <location>
        <begin position="112"/>
        <end position="343"/>
    </location>
</feature>
<keyword evidence="3 5" id="KW-1133">Transmembrane helix</keyword>
<feature type="transmembrane region" description="Helical" evidence="5">
    <location>
        <begin position="21"/>
        <end position="42"/>
    </location>
</feature>
<dbReference type="InterPro" id="IPR052902">
    <property type="entry name" value="ABC-2_transporter"/>
</dbReference>
<dbReference type="EMBL" id="JAXIVS010000028">
    <property type="protein sequence ID" value="MDY7233142.1"/>
    <property type="molecule type" value="Genomic_DNA"/>
</dbReference>
<comment type="caution">
    <text evidence="7">The sequence shown here is derived from an EMBL/GenBank/DDBJ whole genome shotgun (WGS) entry which is preliminary data.</text>
</comment>
<keyword evidence="2 5" id="KW-0812">Transmembrane</keyword>
<accession>A0ABU5HJZ9</accession>
<name>A0ABU5HJZ9_9BACT</name>
<dbReference type="RefSeq" id="WP_321551853.1">
    <property type="nucleotide sequence ID" value="NZ_JAXIVS010000028.1"/>
</dbReference>
<dbReference type="InterPro" id="IPR013525">
    <property type="entry name" value="ABC2_TM"/>
</dbReference>
<evidence type="ECO:0000256" key="4">
    <source>
        <dbReference type="ARBA" id="ARBA00023136"/>
    </source>
</evidence>
<evidence type="ECO:0000256" key="1">
    <source>
        <dbReference type="ARBA" id="ARBA00004141"/>
    </source>
</evidence>
<evidence type="ECO:0000259" key="6">
    <source>
        <dbReference type="PROSITE" id="PS51012"/>
    </source>
</evidence>
<feature type="transmembrane region" description="Helical" evidence="5">
    <location>
        <begin position="308"/>
        <end position="336"/>
    </location>
</feature>
<organism evidence="7 8">
    <name type="scientific">Hyalangium rubrum</name>
    <dbReference type="NCBI Taxonomy" id="3103134"/>
    <lineage>
        <taxon>Bacteria</taxon>
        <taxon>Pseudomonadati</taxon>
        <taxon>Myxococcota</taxon>
        <taxon>Myxococcia</taxon>
        <taxon>Myxococcales</taxon>
        <taxon>Cystobacterineae</taxon>
        <taxon>Archangiaceae</taxon>
        <taxon>Hyalangium</taxon>
    </lineage>
</organism>
<reference evidence="7 8" key="1">
    <citation type="submission" date="2023-12" db="EMBL/GenBank/DDBJ databases">
        <title>the genome sequence of Hyalangium sp. s54d21.</title>
        <authorList>
            <person name="Zhang X."/>
        </authorList>
    </citation>
    <scope>NUCLEOTIDE SEQUENCE [LARGE SCALE GENOMIC DNA]</scope>
    <source>
        <strain evidence="8">s54d21</strain>
    </source>
</reference>
<proteinExistence type="predicted"/>
<keyword evidence="4 5" id="KW-0472">Membrane</keyword>
<feature type="transmembrane region" description="Helical" evidence="5">
    <location>
        <begin position="264"/>
        <end position="288"/>
    </location>
</feature>
<sequence>MKPSPMRLLFLLRVRSLLREPWALFWTFGLPLLLSLSLGFAFRDKAPSVLSVAVTDGLDAEGITARLDASPDLSAERLPPAEAMKALKQGRVMLVVEPGPPLRLNVDPLQQDGRIARLATLNVLERSPGGAEQVVVKDSPREGTGRRYVDFLIPGVVGFALMSSAIWGVGSVLVQLRTGKMLKRMVATPMKRGSFLFSFLVWRGALGLVEILVLLGFARLVFGVRVSGGVLAFTAFGLLGAVCLAGVAVLVASRARNLETANGVMSVTSMSMGLLSGVFFSVSHFPAWLQGLVQWLPLNALNHGLRGILLDGAGLLSLGKDLLVLGAWGLASFLAARRTFLWT</sequence>